<feature type="binding site" evidence="5">
    <location>
        <position position="51"/>
    </location>
    <ligand>
        <name>ATP</name>
        <dbReference type="ChEBI" id="CHEBI:30616"/>
    </ligand>
</feature>
<dbReference type="PROSITE" id="PS00107">
    <property type="entry name" value="PROTEIN_KINASE_ATP"/>
    <property type="match status" value="1"/>
</dbReference>
<dbReference type="KEGG" id="coh:EAV92_08410"/>
<keyword evidence="1" id="KW-0808">Transferase</keyword>
<sequence length="549" mass="60290">MEAQRRAIPALAAGLVWGDRYRIVGQIGRGGMGSVYLAEDLRLNGKLRALKLTCTLTSESEAFIREARILADLQHPNLPDIVDYFPPDESGWAVLVMEYVPGDTLGDVFARSGGRLPYARVLRYLEQLCGLLCYLHGRQPPIVFRDLKPSNVLIDSLDRAVLVDFGIARAYRPEAAADTERLGTPAFAAPEQLRGLQTDARSDLYGWGALAYYLLSGGRSAYQRTGSLRSELQPEVPAGFLDLLDELLSDNPGMRPQNAETLKRRIRELEEGWNRCEADWVHTPKPTEAAHDGVTIAAVLSAYPGAGATFSTLGLSAFLSSRGIAHAVVEFPAGEPELHALLDGARRMPRHAAFADPSGRGPALPAWREAKASLYPANPQGVSPLQPDPAFGEWLRRLGVPLVLLDVSSRWEQGGTAEWLERSGIQSLWWVADSHPAKWTPRRQAAAEAIRERAARNGILSGWIANRDHSFPERSEWLACFPTPPISKLHRVPGECVSRTVWTGEGYPAGKAGLETSGRAFQTWAEEVMGRQGSERVFQTFAKRATMGT</sequence>
<dbReference type="SUPFAM" id="SSF56112">
    <property type="entry name" value="Protein kinase-like (PK-like)"/>
    <property type="match status" value="1"/>
</dbReference>
<keyword evidence="4 5" id="KW-0067">ATP-binding</keyword>
<evidence type="ECO:0000259" key="6">
    <source>
        <dbReference type="PROSITE" id="PS50011"/>
    </source>
</evidence>
<keyword evidence="3 7" id="KW-0418">Kinase</keyword>
<dbReference type="EMBL" id="CP033433">
    <property type="protein sequence ID" value="AYQ72585.1"/>
    <property type="molecule type" value="Genomic_DNA"/>
</dbReference>
<dbReference type="SMART" id="SM00220">
    <property type="entry name" value="S_TKc"/>
    <property type="match status" value="1"/>
</dbReference>
<dbReference type="RefSeq" id="WP_123040645.1">
    <property type="nucleotide sequence ID" value="NZ_CP033433.1"/>
</dbReference>
<evidence type="ECO:0000256" key="3">
    <source>
        <dbReference type="ARBA" id="ARBA00022777"/>
    </source>
</evidence>
<dbReference type="PROSITE" id="PS50011">
    <property type="entry name" value="PROTEIN_KINASE_DOM"/>
    <property type="match status" value="1"/>
</dbReference>
<evidence type="ECO:0000256" key="2">
    <source>
        <dbReference type="ARBA" id="ARBA00022741"/>
    </source>
</evidence>
<dbReference type="Gene3D" id="1.10.510.10">
    <property type="entry name" value="Transferase(Phosphotransferase) domain 1"/>
    <property type="match status" value="1"/>
</dbReference>
<keyword evidence="8" id="KW-1185">Reference proteome</keyword>
<reference evidence="7 8" key="1">
    <citation type="submission" date="2018-10" db="EMBL/GenBank/DDBJ databases">
        <title>Genome Sequence of Cohnella sp.</title>
        <authorList>
            <person name="Srinivasan S."/>
            <person name="Kim M.K."/>
        </authorList>
    </citation>
    <scope>NUCLEOTIDE SEQUENCE [LARGE SCALE GENOMIC DNA]</scope>
    <source>
        <strain evidence="7 8">18JY8-7</strain>
    </source>
</reference>
<proteinExistence type="predicted"/>
<name>A0A3G3JWJ7_9BACL</name>
<evidence type="ECO:0000256" key="4">
    <source>
        <dbReference type="ARBA" id="ARBA00022840"/>
    </source>
</evidence>
<dbReference type="InterPro" id="IPR011009">
    <property type="entry name" value="Kinase-like_dom_sf"/>
</dbReference>
<evidence type="ECO:0000256" key="5">
    <source>
        <dbReference type="PROSITE-ProRule" id="PRU10141"/>
    </source>
</evidence>
<dbReference type="Pfam" id="PF00069">
    <property type="entry name" value="Pkinase"/>
    <property type="match status" value="1"/>
</dbReference>
<accession>A0A3G3JWJ7</accession>
<gene>
    <name evidence="7" type="ORF">EAV92_08410</name>
</gene>
<dbReference type="CDD" id="cd14014">
    <property type="entry name" value="STKc_PknB_like"/>
    <property type="match status" value="1"/>
</dbReference>
<dbReference type="InterPro" id="IPR000719">
    <property type="entry name" value="Prot_kinase_dom"/>
</dbReference>
<dbReference type="InterPro" id="IPR017441">
    <property type="entry name" value="Protein_kinase_ATP_BS"/>
</dbReference>
<keyword evidence="7" id="KW-0723">Serine/threonine-protein kinase</keyword>
<evidence type="ECO:0000256" key="1">
    <source>
        <dbReference type="ARBA" id="ARBA00022679"/>
    </source>
</evidence>
<dbReference type="PANTHER" id="PTHR43289">
    <property type="entry name" value="MITOGEN-ACTIVATED PROTEIN KINASE KINASE KINASE 20-RELATED"/>
    <property type="match status" value="1"/>
</dbReference>
<dbReference type="PANTHER" id="PTHR43289:SF34">
    <property type="entry name" value="SERINE_THREONINE-PROTEIN KINASE YBDM-RELATED"/>
    <property type="match status" value="1"/>
</dbReference>
<dbReference type="AlphaFoldDB" id="A0A3G3JWJ7"/>
<evidence type="ECO:0000313" key="7">
    <source>
        <dbReference type="EMBL" id="AYQ72585.1"/>
    </source>
</evidence>
<feature type="domain" description="Protein kinase" evidence="6">
    <location>
        <begin position="21"/>
        <end position="269"/>
    </location>
</feature>
<keyword evidence="2 5" id="KW-0547">Nucleotide-binding</keyword>
<evidence type="ECO:0000313" key="8">
    <source>
        <dbReference type="Proteomes" id="UP000269097"/>
    </source>
</evidence>
<protein>
    <submittedName>
        <fullName evidence="7">Serine/threonine protein kinase</fullName>
    </submittedName>
</protein>
<dbReference type="Proteomes" id="UP000269097">
    <property type="component" value="Chromosome"/>
</dbReference>
<dbReference type="GO" id="GO:0005524">
    <property type="term" value="F:ATP binding"/>
    <property type="evidence" value="ECO:0007669"/>
    <property type="project" value="UniProtKB-UniRule"/>
</dbReference>
<dbReference type="GO" id="GO:0004674">
    <property type="term" value="F:protein serine/threonine kinase activity"/>
    <property type="evidence" value="ECO:0007669"/>
    <property type="project" value="UniProtKB-KW"/>
</dbReference>
<organism evidence="7 8">
    <name type="scientific">Cohnella candidum</name>
    <dbReference type="NCBI Taxonomy" id="2674991"/>
    <lineage>
        <taxon>Bacteria</taxon>
        <taxon>Bacillati</taxon>
        <taxon>Bacillota</taxon>
        <taxon>Bacilli</taxon>
        <taxon>Bacillales</taxon>
        <taxon>Paenibacillaceae</taxon>
        <taxon>Cohnella</taxon>
    </lineage>
</organism>
<dbReference type="Gene3D" id="3.30.200.20">
    <property type="entry name" value="Phosphorylase Kinase, domain 1"/>
    <property type="match status" value="1"/>
</dbReference>